<keyword evidence="1" id="KW-0238">DNA-binding</keyword>
<dbReference type="Pfam" id="PF00589">
    <property type="entry name" value="Phage_integrase"/>
    <property type="match status" value="1"/>
</dbReference>
<dbReference type="GO" id="GO:0003677">
    <property type="term" value="F:DNA binding"/>
    <property type="evidence" value="ECO:0007669"/>
    <property type="project" value="UniProtKB-KW"/>
</dbReference>
<dbReference type="InterPro" id="IPR011010">
    <property type="entry name" value="DNA_brk_join_enz"/>
</dbReference>
<keyword evidence="5" id="KW-1185">Reference proteome</keyword>
<name>A0A3S3A848_9NOCA</name>
<proteinExistence type="predicted"/>
<evidence type="ECO:0000313" key="5">
    <source>
        <dbReference type="Proteomes" id="UP000283479"/>
    </source>
</evidence>
<keyword evidence="2" id="KW-0233">DNA recombination</keyword>
<dbReference type="InterPro" id="IPR010998">
    <property type="entry name" value="Integrase_recombinase_N"/>
</dbReference>
<dbReference type="GO" id="GO:0006310">
    <property type="term" value="P:DNA recombination"/>
    <property type="evidence" value="ECO:0007669"/>
    <property type="project" value="UniProtKB-KW"/>
</dbReference>
<dbReference type="Proteomes" id="UP000283479">
    <property type="component" value="Unassembled WGS sequence"/>
</dbReference>
<dbReference type="PANTHER" id="PTHR30349">
    <property type="entry name" value="PHAGE INTEGRASE-RELATED"/>
    <property type="match status" value="1"/>
</dbReference>
<evidence type="ECO:0000259" key="3">
    <source>
        <dbReference type="PROSITE" id="PS51898"/>
    </source>
</evidence>
<dbReference type="Gene3D" id="1.10.150.130">
    <property type="match status" value="1"/>
</dbReference>
<reference evidence="4 5" key="1">
    <citation type="submission" date="2018-11" db="EMBL/GenBank/DDBJ databases">
        <title>Rhodococcus spongicola sp. nov. and Rhodococcus xishaensis sp. nov. from marine sponges.</title>
        <authorList>
            <person name="Li L."/>
            <person name="Lin H.W."/>
        </authorList>
    </citation>
    <scope>NUCLEOTIDE SEQUENCE [LARGE SCALE GENOMIC DNA]</scope>
    <source>
        <strain evidence="4 5">LHW51113</strain>
    </source>
</reference>
<dbReference type="EMBL" id="RKLO01000002">
    <property type="protein sequence ID" value="RVW04232.1"/>
    <property type="molecule type" value="Genomic_DNA"/>
</dbReference>
<dbReference type="Gene3D" id="1.10.443.10">
    <property type="entry name" value="Intergrase catalytic core"/>
    <property type="match status" value="1"/>
</dbReference>
<dbReference type="PROSITE" id="PS51898">
    <property type="entry name" value="TYR_RECOMBINASE"/>
    <property type="match status" value="1"/>
</dbReference>
<dbReference type="InterPro" id="IPR013762">
    <property type="entry name" value="Integrase-like_cat_sf"/>
</dbReference>
<evidence type="ECO:0000256" key="1">
    <source>
        <dbReference type="ARBA" id="ARBA00023125"/>
    </source>
</evidence>
<evidence type="ECO:0000256" key="2">
    <source>
        <dbReference type="ARBA" id="ARBA00023172"/>
    </source>
</evidence>
<dbReference type="RefSeq" id="WP_127951983.1">
    <property type="nucleotide sequence ID" value="NZ_RKLO01000002.1"/>
</dbReference>
<dbReference type="AlphaFoldDB" id="A0A3S3A848"/>
<organism evidence="4 5">
    <name type="scientific">Rhodococcus xishaensis</name>
    <dbReference type="NCBI Taxonomy" id="2487364"/>
    <lineage>
        <taxon>Bacteria</taxon>
        <taxon>Bacillati</taxon>
        <taxon>Actinomycetota</taxon>
        <taxon>Actinomycetes</taxon>
        <taxon>Mycobacteriales</taxon>
        <taxon>Nocardiaceae</taxon>
        <taxon>Rhodococcus</taxon>
    </lineage>
</organism>
<dbReference type="InterPro" id="IPR050090">
    <property type="entry name" value="Tyrosine_recombinase_XerCD"/>
</dbReference>
<accession>A0A3S3A848</accession>
<comment type="caution">
    <text evidence="4">The sequence shown here is derived from an EMBL/GenBank/DDBJ whole genome shotgun (WGS) entry which is preliminary data.</text>
</comment>
<dbReference type="InterPro" id="IPR002104">
    <property type="entry name" value="Integrase_catalytic"/>
</dbReference>
<sequence>MEQDSVRDDQQLLDAWFGEFLLHRSTAKPSPNTLKAYRQDYAGICELLAHQTGTAASELPVDVITKPSMQQAFAAFAATHEVASIRRCWSTWNTLCDFLFSLDAIVANPMSAVLRPKAPKRIPKALPSDAVARLITTLQEDDKDGVRPWGERDFAIILTALLTGMRSSELIAVNIGDVRGAAEHGATEAAKVILVRGKGSKERVATAEPALVAALTGYLESRIHRLPDTIKRRVPQVATPWQYFRSTDPLFVGADGSRITRGTLQYRVLRAYRRAGINGERAKGALTHQFRHTFATNMADENVSIFTLMRMLGHESMNTTQVYTEGAGAGVREAAARNPLYRLLDDH</sequence>
<dbReference type="OrthoDB" id="4603684at2"/>
<evidence type="ECO:0000313" key="4">
    <source>
        <dbReference type="EMBL" id="RVW04232.1"/>
    </source>
</evidence>
<dbReference type="SUPFAM" id="SSF56349">
    <property type="entry name" value="DNA breaking-rejoining enzymes"/>
    <property type="match status" value="1"/>
</dbReference>
<feature type="domain" description="Tyr recombinase" evidence="3">
    <location>
        <begin position="121"/>
        <end position="336"/>
    </location>
</feature>
<dbReference type="PANTHER" id="PTHR30349:SF81">
    <property type="entry name" value="TYROSINE RECOMBINASE XERC"/>
    <property type="match status" value="1"/>
</dbReference>
<gene>
    <name evidence="4" type="ORF">EGT50_07175</name>
</gene>
<protein>
    <submittedName>
        <fullName evidence="4">Recombinase</fullName>
    </submittedName>
</protein>
<dbReference type="GO" id="GO:0015074">
    <property type="term" value="P:DNA integration"/>
    <property type="evidence" value="ECO:0007669"/>
    <property type="project" value="InterPro"/>
</dbReference>